<dbReference type="SUPFAM" id="SSF52540">
    <property type="entry name" value="P-loop containing nucleoside triphosphate hydrolases"/>
    <property type="match status" value="1"/>
</dbReference>
<dbReference type="InterPro" id="IPR016314">
    <property type="entry name" value="Cdc6/18"/>
</dbReference>
<evidence type="ECO:0000259" key="7">
    <source>
        <dbReference type="Pfam" id="PF13191"/>
    </source>
</evidence>
<feature type="domain" description="Cdc6 C-terminal" evidence="6">
    <location>
        <begin position="519"/>
        <end position="616"/>
    </location>
</feature>
<dbReference type="Gene3D" id="3.40.50.300">
    <property type="entry name" value="P-loop containing nucleotide triphosphate hydrolases"/>
    <property type="match status" value="1"/>
</dbReference>
<dbReference type="GO" id="GO:0005634">
    <property type="term" value="C:nucleus"/>
    <property type="evidence" value="ECO:0007669"/>
    <property type="project" value="TreeGrafter"/>
</dbReference>
<keyword evidence="2" id="KW-0235">DNA replication</keyword>
<dbReference type="EMBL" id="QEAP01000129">
    <property type="protein sequence ID" value="TPX74374.1"/>
    <property type="molecule type" value="Genomic_DNA"/>
</dbReference>
<dbReference type="Gene3D" id="1.10.10.10">
    <property type="entry name" value="Winged helix-like DNA-binding domain superfamily/Winged helix DNA-binding domain"/>
    <property type="match status" value="1"/>
</dbReference>
<organism evidence="8 9">
    <name type="scientific">Chytriomyces confervae</name>
    <dbReference type="NCBI Taxonomy" id="246404"/>
    <lineage>
        <taxon>Eukaryota</taxon>
        <taxon>Fungi</taxon>
        <taxon>Fungi incertae sedis</taxon>
        <taxon>Chytridiomycota</taxon>
        <taxon>Chytridiomycota incertae sedis</taxon>
        <taxon>Chytridiomycetes</taxon>
        <taxon>Chytridiales</taxon>
        <taxon>Chytriomycetaceae</taxon>
        <taxon>Chytriomyces</taxon>
    </lineage>
</organism>
<dbReference type="GO" id="GO:0051301">
    <property type="term" value="P:cell division"/>
    <property type="evidence" value="ECO:0007669"/>
    <property type="project" value="UniProtKB-UniRule"/>
</dbReference>
<accession>A0A507FDS3</accession>
<evidence type="ECO:0000256" key="1">
    <source>
        <dbReference type="ARBA" id="ARBA00022618"/>
    </source>
</evidence>
<keyword evidence="3" id="KW-0131">Cell cycle</keyword>
<dbReference type="GO" id="GO:0033314">
    <property type="term" value="P:mitotic DNA replication checkpoint signaling"/>
    <property type="evidence" value="ECO:0007669"/>
    <property type="project" value="TreeGrafter"/>
</dbReference>
<dbReference type="InterPro" id="IPR050311">
    <property type="entry name" value="ORC1/CDC6"/>
</dbReference>
<name>A0A507FDS3_9FUNG</name>
<evidence type="ECO:0000256" key="3">
    <source>
        <dbReference type="ARBA" id="ARBA00023306"/>
    </source>
</evidence>
<dbReference type="AlphaFoldDB" id="A0A507FDS3"/>
<evidence type="ECO:0000256" key="5">
    <source>
        <dbReference type="SAM" id="MobiDB-lite"/>
    </source>
</evidence>
<protein>
    <recommendedName>
        <fullName evidence="4">Cell division control protein</fullName>
    </recommendedName>
</protein>
<dbReference type="InterPro" id="IPR027417">
    <property type="entry name" value="P-loop_NTPase"/>
</dbReference>
<evidence type="ECO:0000313" key="8">
    <source>
        <dbReference type="EMBL" id="TPX74374.1"/>
    </source>
</evidence>
<feature type="compositionally biased region" description="Polar residues" evidence="5">
    <location>
        <begin position="27"/>
        <end position="45"/>
    </location>
</feature>
<comment type="caution">
    <text evidence="8">The sequence shown here is derived from an EMBL/GenBank/DDBJ whole genome shotgun (WGS) entry which is preliminary data.</text>
</comment>
<evidence type="ECO:0000313" key="9">
    <source>
        <dbReference type="Proteomes" id="UP000320333"/>
    </source>
</evidence>
<feature type="region of interest" description="Disordered" evidence="5">
    <location>
        <begin position="1"/>
        <end position="122"/>
    </location>
</feature>
<feature type="domain" description="Orc1-like AAA ATPase" evidence="7">
    <location>
        <begin position="152"/>
        <end position="317"/>
    </location>
</feature>
<evidence type="ECO:0000256" key="4">
    <source>
        <dbReference type="PIRNR" id="PIRNR001767"/>
    </source>
</evidence>
<dbReference type="Pfam" id="PF09079">
    <property type="entry name" value="WHD_Cdc6"/>
    <property type="match status" value="1"/>
</dbReference>
<keyword evidence="1" id="KW-0132">Cell division</keyword>
<dbReference type="PIRSF" id="PIRSF001767">
    <property type="entry name" value="Cdc6"/>
    <property type="match status" value="1"/>
</dbReference>
<comment type="similarity">
    <text evidence="4">Belongs to the CDC6/cdc18 family.</text>
</comment>
<dbReference type="GO" id="GO:0003688">
    <property type="term" value="F:DNA replication origin binding"/>
    <property type="evidence" value="ECO:0007669"/>
    <property type="project" value="TreeGrafter"/>
</dbReference>
<dbReference type="OrthoDB" id="1926878at2759"/>
<sequence>MSSPSSSTRSQQKHANNARVTRHALRTANSIPSNCTTSTPDTPSKQLRVRALSLHSPKQPASPRSHPVRPKRKPSHDSDENSNSSDETLNCENYESPAKKMRSVASDCLTRESRSPTKQQQPGLVELVEPVTSLEALANAKAAFKPGSVPGRLVGRDSERSTIVAFLTSHATHGNTKSGSLYVSGVPGTGKSAMIDEIIDDFTEAQKGESRVRHMVGKINCMQFTDPQAIYKKILSEFDIEEGAFDTNVKEPFRTLERAFGHMEGGDKVGSQTPSKKGRTVASASLTSSKKIMHLLVLDEIDQLATRDQSVLYRIFEWAALPGSTLVLIGIANALDLMQRYLPRLVGMTGGPKLLNFNPYGPPEISAIIKSRLLGLQETTFKAIQKYNISKSTSPSTKKQSKPLESAPEQLVSFMQPSAVELCSRKASGTGDLRRALDLVRVSFENLEVETRRKMAKASTPTDQENAPPPPPPSKAQTNQLCSDLNTPLTSLEGIPKVGVAHVLKAANSVSGPGPVQKVKVLATQQKAVLLVLMNVLGSAKGAFVKRTAGKELLLGDLHEAYVSVLKRKQVIKPVTKTEFGDIMGLFESVGLVSLGKAKEERLKKVQLECLPAQVEDGIRDDPVLWGMWKELVASASTLI</sequence>
<feature type="region of interest" description="Disordered" evidence="5">
    <location>
        <begin position="450"/>
        <end position="481"/>
    </location>
</feature>
<reference evidence="8 9" key="1">
    <citation type="journal article" date="2019" name="Sci. Rep.">
        <title>Comparative genomics of chytrid fungi reveal insights into the obligate biotrophic and pathogenic lifestyle of Synchytrium endobioticum.</title>
        <authorList>
            <person name="van de Vossenberg B.T.L.H."/>
            <person name="Warris S."/>
            <person name="Nguyen H.D.T."/>
            <person name="van Gent-Pelzer M.P.E."/>
            <person name="Joly D.L."/>
            <person name="van de Geest H.C."/>
            <person name="Bonants P.J.M."/>
            <person name="Smith D.S."/>
            <person name="Levesque C.A."/>
            <person name="van der Lee T.A.J."/>
        </authorList>
    </citation>
    <scope>NUCLEOTIDE SEQUENCE [LARGE SCALE GENOMIC DNA]</scope>
    <source>
        <strain evidence="8 9">CBS 675.73</strain>
    </source>
</reference>
<dbReference type="Pfam" id="PF13191">
    <property type="entry name" value="AAA_16"/>
    <property type="match status" value="1"/>
</dbReference>
<evidence type="ECO:0000259" key="6">
    <source>
        <dbReference type="Pfam" id="PF09079"/>
    </source>
</evidence>
<keyword evidence="9" id="KW-1185">Reference proteome</keyword>
<dbReference type="STRING" id="246404.A0A507FDS3"/>
<dbReference type="InterPro" id="IPR015163">
    <property type="entry name" value="Cdc6_C"/>
</dbReference>
<dbReference type="PANTHER" id="PTHR10763">
    <property type="entry name" value="CELL DIVISION CONTROL PROTEIN 6-RELATED"/>
    <property type="match status" value="1"/>
</dbReference>
<dbReference type="Gene3D" id="1.10.8.60">
    <property type="match status" value="1"/>
</dbReference>
<feature type="compositionally biased region" description="Low complexity" evidence="5">
    <location>
        <begin position="1"/>
        <end position="10"/>
    </location>
</feature>
<evidence type="ECO:0000256" key="2">
    <source>
        <dbReference type="ARBA" id="ARBA00022705"/>
    </source>
</evidence>
<dbReference type="InterPro" id="IPR036388">
    <property type="entry name" value="WH-like_DNA-bd_sf"/>
</dbReference>
<dbReference type="PANTHER" id="PTHR10763:SF26">
    <property type="entry name" value="CELL DIVISION CONTROL PROTEIN 6 HOMOLOG"/>
    <property type="match status" value="1"/>
</dbReference>
<gene>
    <name evidence="8" type="ORF">CcCBS67573_g04354</name>
</gene>
<dbReference type="Proteomes" id="UP000320333">
    <property type="component" value="Unassembled WGS sequence"/>
</dbReference>
<proteinExistence type="inferred from homology"/>
<dbReference type="InterPro" id="IPR041664">
    <property type="entry name" value="AAA_16"/>
</dbReference>
<dbReference type="GO" id="GO:0006270">
    <property type="term" value="P:DNA replication initiation"/>
    <property type="evidence" value="ECO:0007669"/>
    <property type="project" value="UniProtKB-UniRule"/>
</dbReference>